<keyword evidence="4" id="KW-1185">Reference proteome</keyword>
<dbReference type="Pfam" id="PF01408">
    <property type="entry name" value="GFO_IDH_MocA"/>
    <property type="match status" value="1"/>
</dbReference>
<dbReference type="Gene3D" id="3.40.50.720">
    <property type="entry name" value="NAD(P)-binding Rossmann-like Domain"/>
    <property type="match status" value="1"/>
</dbReference>
<dbReference type="SUPFAM" id="SSF55347">
    <property type="entry name" value="Glyceraldehyde-3-phosphate dehydrogenase-like, C-terminal domain"/>
    <property type="match status" value="1"/>
</dbReference>
<dbReference type="PANTHER" id="PTHR43818">
    <property type="entry name" value="BCDNA.GH03377"/>
    <property type="match status" value="1"/>
</dbReference>
<proteinExistence type="predicted"/>
<dbReference type="SUPFAM" id="SSF51735">
    <property type="entry name" value="NAD(P)-binding Rossmann-fold domains"/>
    <property type="match status" value="1"/>
</dbReference>
<evidence type="ECO:0000313" key="4">
    <source>
        <dbReference type="Proteomes" id="UP000319576"/>
    </source>
</evidence>
<dbReference type="EC" id="1.-.-.-" evidence="3"/>
<dbReference type="RefSeq" id="WP_202920523.1">
    <property type="nucleotide sequence ID" value="NZ_CP036273.1"/>
</dbReference>
<dbReference type="InterPro" id="IPR050463">
    <property type="entry name" value="Gfo/Idh/MocA_oxidrdct_glycsds"/>
</dbReference>
<name>A0A517Y357_9BACT</name>
<accession>A0A517Y357</accession>
<keyword evidence="1 3" id="KW-0560">Oxidoreductase</keyword>
<feature type="domain" description="Gfo/Idh/MocA-like oxidoreductase N-terminal" evidence="2">
    <location>
        <begin position="6"/>
        <end position="125"/>
    </location>
</feature>
<organism evidence="3 4">
    <name type="scientific">Urbifossiella limnaea</name>
    <dbReference type="NCBI Taxonomy" id="2528023"/>
    <lineage>
        <taxon>Bacteria</taxon>
        <taxon>Pseudomonadati</taxon>
        <taxon>Planctomycetota</taxon>
        <taxon>Planctomycetia</taxon>
        <taxon>Gemmatales</taxon>
        <taxon>Gemmataceae</taxon>
        <taxon>Urbifossiella</taxon>
    </lineage>
</organism>
<evidence type="ECO:0000313" key="3">
    <source>
        <dbReference type="EMBL" id="QDU24152.1"/>
    </source>
</evidence>
<dbReference type="PANTHER" id="PTHR43818:SF11">
    <property type="entry name" value="BCDNA.GH03377"/>
    <property type="match status" value="1"/>
</dbReference>
<dbReference type="InterPro" id="IPR036291">
    <property type="entry name" value="NAD(P)-bd_dom_sf"/>
</dbReference>
<dbReference type="AlphaFoldDB" id="A0A517Y357"/>
<dbReference type="GO" id="GO:0016491">
    <property type="term" value="F:oxidoreductase activity"/>
    <property type="evidence" value="ECO:0007669"/>
    <property type="project" value="UniProtKB-KW"/>
</dbReference>
<dbReference type="EMBL" id="CP036273">
    <property type="protein sequence ID" value="QDU24152.1"/>
    <property type="molecule type" value="Genomic_DNA"/>
</dbReference>
<evidence type="ECO:0000259" key="2">
    <source>
        <dbReference type="Pfam" id="PF01408"/>
    </source>
</evidence>
<sequence>MDSGKLRVAVVGCGQIADAHLAEVRKIRTAEVVAVCDSYPELARQAAERFGVARTDTDVARMLAEVRPDVVHVTTPPHSHAPLALQALAAGAHVYVEKPFTVTVAEADEVLAAAARHGRLVCVGHDQLFDPCWAELRACHRRGDLGRVVHVDSVMGYDLSGPFGRVLAGDPDHWVHRLPGGLFQNNISHALYKITDFLPDERPAVWATWFGQSGRVPTELRVMLRGAEATAGVLFSSQARPVQRVARVYGTKACVEADLDAQTLRWTRPAGMPGPFGKVQRPWRHLTEAARAWTRSVWRFARSDLHYFAGMNALFRAFYRAIAAGEPSPTPPGDIRRVTVIMDDIFETCRRQEGGGK</sequence>
<evidence type="ECO:0000256" key="1">
    <source>
        <dbReference type="ARBA" id="ARBA00023002"/>
    </source>
</evidence>
<dbReference type="InterPro" id="IPR000683">
    <property type="entry name" value="Gfo/Idh/MocA-like_OxRdtase_N"/>
</dbReference>
<dbReference type="Proteomes" id="UP000319576">
    <property type="component" value="Chromosome"/>
</dbReference>
<dbReference type="GO" id="GO:0000166">
    <property type="term" value="F:nucleotide binding"/>
    <property type="evidence" value="ECO:0007669"/>
    <property type="project" value="InterPro"/>
</dbReference>
<gene>
    <name evidence="3" type="primary">ycjS_2</name>
    <name evidence="3" type="ORF">ETAA1_61660</name>
</gene>
<protein>
    <submittedName>
        <fullName evidence="3">Putative oxidoreductase YcjS</fullName>
        <ecNumber evidence="3">1.-.-.-</ecNumber>
    </submittedName>
</protein>
<dbReference type="KEGG" id="uli:ETAA1_61660"/>
<dbReference type="Gene3D" id="3.30.360.10">
    <property type="entry name" value="Dihydrodipicolinate Reductase, domain 2"/>
    <property type="match status" value="1"/>
</dbReference>
<reference evidence="3 4" key="1">
    <citation type="submission" date="2019-02" db="EMBL/GenBank/DDBJ databases">
        <title>Deep-cultivation of Planctomycetes and their phenomic and genomic characterization uncovers novel biology.</title>
        <authorList>
            <person name="Wiegand S."/>
            <person name="Jogler M."/>
            <person name="Boedeker C."/>
            <person name="Pinto D."/>
            <person name="Vollmers J."/>
            <person name="Rivas-Marin E."/>
            <person name="Kohn T."/>
            <person name="Peeters S.H."/>
            <person name="Heuer A."/>
            <person name="Rast P."/>
            <person name="Oberbeckmann S."/>
            <person name="Bunk B."/>
            <person name="Jeske O."/>
            <person name="Meyerdierks A."/>
            <person name="Storesund J.E."/>
            <person name="Kallscheuer N."/>
            <person name="Luecker S."/>
            <person name="Lage O.M."/>
            <person name="Pohl T."/>
            <person name="Merkel B.J."/>
            <person name="Hornburger P."/>
            <person name="Mueller R.-W."/>
            <person name="Bruemmer F."/>
            <person name="Labrenz M."/>
            <person name="Spormann A.M."/>
            <person name="Op den Camp H."/>
            <person name="Overmann J."/>
            <person name="Amann R."/>
            <person name="Jetten M.S.M."/>
            <person name="Mascher T."/>
            <person name="Medema M.H."/>
            <person name="Devos D.P."/>
            <person name="Kaster A.-K."/>
            <person name="Ovreas L."/>
            <person name="Rohde M."/>
            <person name="Galperin M.Y."/>
            <person name="Jogler C."/>
        </authorList>
    </citation>
    <scope>NUCLEOTIDE SEQUENCE [LARGE SCALE GENOMIC DNA]</scope>
    <source>
        <strain evidence="3 4">ETA_A1</strain>
    </source>
</reference>